<evidence type="ECO:0000259" key="2">
    <source>
        <dbReference type="PROSITE" id="PS50222"/>
    </source>
</evidence>
<proteinExistence type="predicted"/>
<dbReference type="InterPro" id="IPR018247">
    <property type="entry name" value="EF_Hand_1_Ca_BS"/>
</dbReference>
<dbReference type="InterPro" id="IPR011992">
    <property type="entry name" value="EF-hand-dom_pair"/>
</dbReference>
<comment type="caution">
    <text evidence="3">The sequence shown here is derived from an EMBL/GenBank/DDBJ whole genome shotgun (WGS) entry which is preliminary data.</text>
</comment>
<evidence type="ECO:0000313" key="3">
    <source>
        <dbReference type="EMBL" id="NIJ24373.1"/>
    </source>
</evidence>
<dbReference type="Proteomes" id="UP000788153">
    <property type="component" value="Unassembled WGS sequence"/>
</dbReference>
<sequence>MTITVPALAQEVPAQETSAPTEQTVAPTTSTEPSTTMGQTTPTEPVPASPAQTAETIAPMDEGQEAPVASAEAAPTEAPAATGTEVADVVNAEFPTYDKDADGELKSEEFGQWMIALRSASDPATDAQSAEVKSWVDQAFTSADADKSDTVDKTELTGFLSQGAS</sequence>
<dbReference type="SMART" id="SM00054">
    <property type="entry name" value="EFh"/>
    <property type="match status" value="2"/>
</dbReference>
<dbReference type="EMBL" id="JAASQP010000001">
    <property type="protein sequence ID" value="NIJ24373.1"/>
    <property type="molecule type" value="Genomic_DNA"/>
</dbReference>
<feature type="compositionally biased region" description="Polar residues" evidence="1">
    <location>
        <begin position="15"/>
        <end position="43"/>
    </location>
</feature>
<dbReference type="SUPFAM" id="SSF47473">
    <property type="entry name" value="EF-hand"/>
    <property type="match status" value="1"/>
</dbReference>
<name>A0ABX0U1M3_9SPHN</name>
<feature type="compositionally biased region" description="Low complexity" evidence="1">
    <location>
        <begin position="65"/>
        <end position="87"/>
    </location>
</feature>
<reference evidence="3 4" key="1">
    <citation type="submission" date="2020-03" db="EMBL/GenBank/DDBJ databases">
        <title>Genomic Encyclopedia of Type Strains, Phase IV (KMG-IV): sequencing the most valuable type-strain genomes for metagenomic binning, comparative biology and taxonomic classification.</title>
        <authorList>
            <person name="Goeker M."/>
        </authorList>
    </citation>
    <scope>NUCLEOTIDE SEQUENCE [LARGE SCALE GENOMIC DNA]</scope>
    <source>
        <strain evidence="3 4">DSM 22753</strain>
    </source>
</reference>
<organism evidence="3 4">
    <name type="scientific">Sphingomonas japonica</name>
    <dbReference type="NCBI Taxonomy" id="511662"/>
    <lineage>
        <taxon>Bacteria</taxon>
        <taxon>Pseudomonadati</taxon>
        <taxon>Pseudomonadota</taxon>
        <taxon>Alphaproteobacteria</taxon>
        <taxon>Sphingomonadales</taxon>
        <taxon>Sphingomonadaceae</taxon>
        <taxon>Sphingomonas</taxon>
    </lineage>
</organism>
<protein>
    <recommendedName>
        <fullName evidence="2">EF-hand domain-containing protein</fullName>
    </recommendedName>
</protein>
<keyword evidence="4" id="KW-1185">Reference proteome</keyword>
<feature type="domain" description="EF-hand" evidence="2">
    <location>
        <begin position="85"/>
        <end position="120"/>
    </location>
</feature>
<dbReference type="InterPro" id="IPR002048">
    <property type="entry name" value="EF_hand_dom"/>
</dbReference>
<dbReference type="RefSeq" id="WP_243846687.1">
    <property type="nucleotide sequence ID" value="NZ_BAAAEV010000001.1"/>
</dbReference>
<gene>
    <name evidence="3" type="ORF">FHT01_001915</name>
</gene>
<dbReference type="Gene3D" id="1.10.238.10">
    <property type="entry name" value="EF-hand"/>
    <property type="match status" value="1"/>
</dbReference>
<accession>A0ABX0U1M3</accession>
<evidence type="ECO:0000256" key="1">
    <source>
        <dbReference type="SAM" id="MobiDB-lite"/>
    </source>
</evidence>
<dbReference type="PROSITE" id="PS00018">
    <property type="entry name" value="EF_HAND_1"/>
    <property type="match status" value="1"/>
</dbReference>
<dbReference type="PROSITE" id="PS50222">
    <property type="entry name" value="EF_HAND_2"/>
    <property type="match status" value="1"/>
</dbReference>
<evidence type="ECO:0000313" key="4">
    <source>
        <dbReference type="Proteomes" id="UP000788153"/>
    </source>
</evidence>
<feature type="region of interest" description="Disordered" evidence="1">
    <location>
        <begin position="1"/>
        <end position="87"/>
    </location>
</feature>